<comment type="caution">
    <text evidence="1">The sequence shown here is derived from an EMBL/GenBank/DDBJ whole genome shotgun (WGS) entry which is preliminary data.</text>
</comment>
<proteinExistence type="predicted"/>
<accession>A0A0F9WXT8</accession>
<gene>
    <name evidence="1" type="ORF">LCGC14_0294660</name>
</gene>
<dbReference type="AlphaFoldDB" id="A0A0F9WXT8"/>
<dbReference type="EMBL" id="LAZR01000179">
    <property type="protein sequence ID" value="KKN83813.1"/>
    <property type="molecule type" value="Genomic_DNA"/>
</dbReference>
<protein>
    <submittedName>
        <fullName evidence="1">Uncharacterized protein</fullName>
    </submittedName>
</protein>
<organism evidence="1">
    <name type="scientific">marine sediment metagenome</name>
    <dbReference type="NCBI Taxonomy" id="412755"/>
    <lineage>
        <taxon>unclassified sequences</taxon>
        <taxon>metagenomes</taxon>
        <taxon>ecological metagenomes</taxon>
    </lineage>
</organism>
<evidence type="ECO:0000313" key="1">
    <source>
        <dbReference type="EMBL" id="KKN83813.1"/>
    </source>
</evidence>
<reference evidence="1" key="1">
    <citation type="journal article" date="2015" name="Nature">
        <title>Complex archaea that bridge the gap between prokaryotes and eukaryotes.</title>
        <authorList>
            <person name="Spang A."/>
            <person name="Saw J.H."/>
            <person name="Jorgensen S.L."/>
            <person name="Zaremba-Niedzwiedzka K."/>
            <person name="Martijn J."/>
            <person name="Lind A.E."/>
            <person name="van Eijk R."/>
            <person name="Schleper C."/>
            <person name="Guy L."/>
            <person name="Ettema T.J."/>
        </authorList>
    </citation>
    <scope>NUCLEOTIDE SEQUENCE</scope>
</reference>
<name>A0A0F9WXT8_9ZZZZ</name>
<sequence length="104" mass="12311">MRLPKKITAQYLRNKKACEEEVEQFTRVFPNGAEVTRANVIKAQRAKLDLDWFIGSVTGTIERFDEEWKVLYLRCRNRQIGKETYHKAVRELEREHILTAFGVK</sequence>